<feature type="region of interest" description="Disordered" evidence="1">
    <location>
        <begin position="14"/>
        <end position="36"/>
    </location>
</feature>
<protein>
    <submittedName>
        <fullName evidence="4">Excalibur calcium-binding domain-containing protein</fullName>
    </submittedName>
</protein>
<reference evidence="4 5" key="1">
    <citation type="submission" date="2024-06" db="EMBL/GenBank/DDBJ databases">
        <authorList>
            <person name="Kaempfer P."/>
            <person name="Viver T."/>
        </authorList>
    </citation>
    <scope>NUCLEOTIDE SEQUENCE [LARGE SCALE GENOMIC DNA]</scope>
    <source>
        <strain evidence="4 5">ST-64</strain>
    </source>
</reference>
<dbReference type="Pfam" id="PF05901">
    <property type="entry name" value="Excalibur"/>
    <property type="match status" value="1"/>
</dbReference>
<dbReference type="Proteomes" id="UP001629244">
    <property type="component" value="Unassembled WGS sequence"/>
</dbReference>
<accession>A0ABW8YLH9</accession>
<dbReference type="EMBL" id="JBELQC010000001">
    <property type="protein sequence ID" value="MFL9840923.1"/>
    <property type="molecule type" value="Genomic_DNA"/>
</dbReference>
<evidence type="ECO:0000313" key="5">
    <source>
        <dbReference type="Proteomes" id="UP001629244"/>
    </source>
</evidence>
<feature type="domain" description="Excalibur calcium-binding" evidence="3">
    <location>
        <begin position="84"/>
        <end position="120"/>
    </location>
</feature>
<evidence type="ECO:0000256" key="1">
    <source>
        <dbReference type="SAM" id="MobiDB-lite"/>
    </source>
</evidence>
<evidence type="ECO:0000256" key="2">
    <source>
        <dbReference type="SAM" id="Phobius"/>
    </source>
</evidence>
<dbReference type="SMART" id="SM00894">
    <property type="entry name" value="Excalibur"/>
    <property type="match status" value="1"/>
</dbReference>
<organism evidence="4 5">
    <name type="scientific">Sphingomonas plantiphila</name>
    <dbReference type="NCBI Taxonomy" id="3163295"/>
    <lineage>
        <taxon>Bacteria</taxon>
        <taxon>Pseudomonadati</taxon>
        <taxon>Pseudomonadota</taxon>
        <taxon>Alphaproteobacteria</taxon>
        <taxon>Sphingomonadales</taxon>
        <taxon>Sphingomonadaceae</taxon>
        <taxon>Sphingomonas</taxon>
    </lineage>
</organism>
<keyword evidence="2" id="KW-1133">Transmembrane helix</keyword>
<keyword evidence="5" id="KW-1185">Reference proteome</keyword>
<name>A0ABW8YLH9_9SPHN</name>
<keyword evidence="2" id="KW-0812">Transmembrane</keyword>
<feature type="compositionally biased region" description="Basic residues" evidence="1">
    <location>
        <begin position="23"/>
        <end position="33"/>
    </location>
</feature>
<keyword evidence="2" id="KW-0472">Membrane</keyword>
<evidence type="ECO:0000259" key="3">
    <source>
        <dbReference type="SMART" id="SM00894"/>
    </source>
</evidence>
<evidence type="ECO:0000313" key="4">
    <source>
        <dbReference type="EMBL" id="MFL9840923.1"/>
    </source>
</evidence>
<proteinExistence type="predicted"/>
<comment type="caution">
    <text evidence="4">The sequence shown here is derived from an EMBL/GenBank/DDBJ whole genome shotgun (WGS) entry which is preliminary data.</text>
</comment>
<feature type="transmembrane region" description="Helical" evidence="2">
    <location>
        <begin position="38"/>
        <end position="59"/>
    </location>
</feature>
<dbReference type="RefSeq" id="WP_408077844.1">
    <property type="nucleotide sequence ID" value="NZ_JBELQC010000001.1"/>
</dbReference>
<feature type="region of interest" description="Disordered" evidence="1">
    <location>
        <begin position="100"/>
        <end position="123"/>
    </location>
</feature>
<dbReference type="InterPro" id="IPR008613">
    <property type="entry name" value="Excalibur_Ca-bd_domain"/>
</dbReference>
<sequence>MIVKTIRQRRSGDVFEMTGHPSGRAKGRSRPRRRGQEASFGAQLFVSCAAVGAITFVMAPEIESIWSLSTHSPEQIAAVERSRYFSGCDEARAAGVAPIHRGSPGYRSGMDGDGDGIACEPHR</sequence>
<gene>
    <name evidence="4" type="ORF">ABS767_08125</name>
</gene>